<dbReference type="GO" id="GO:0005829">
    <property type="term" value="C:cytosol"/>
    <property type="evidence" value="ECO:0007669"/>
    <property type="project" value="Ensembl"/>
</dbReference>
<feature type="compositionally biased region" description="Low complexity" evidence="2">
    <location>
        <begin position="2097"/>
        <end position="2110"/>
    </location>
</feature>
<feature type="compositionally biased region" description="Low complexity" evidence="2">
    <location>
        <begin position="2012"/>
        <end position="2021"/>
    </location>
</feature>
<dbReference type="GeneTree" id="ENSGT00530000063735"/>
<organism evidence="7 8">
    <name type="scientific">Catagonus wagneri</name>
    <name type="common">Chacoan peccary</name>
    <dbReference type="NCBI Taxonomy" id="51154"/>
    <lineage>
        <taxon>Eukaryota</taxon>
        <taxon>Metazoa</taxon>
        <taxon>Chordata</taxon>
        <taxon>Craniata</taxon>
        <taxon>Vertebrata</taxon>
        <taxon>Euteleostomi</taxon>
        <taxon>Mammalia</taxon>
        <taxon>Eutheria</taxon>
        <taxon>Laurasiatheria</taxon>
        <taxon>Artiodactyla</taxon>
        <taxon>Suina</taxon>
        <taxon>Tayassuidae</taxon>
        <taxon>Catagonus</taxon>
    </lineage>
</organism>
<feature type="region of interest" description="Disordered" evidence="2">
    <location>
        <begin position="1155"/>
        <end position="1177"/>
    </location>
</feature>
<feature type="compositionally biased region" description="Basic and acidic residues" evidence="2">
    <location>
        <begin position="446"/>
        <end position="465"/>
    </location>
</feature>
<feature type="region of interest" description="Disordered" evidence="2">
    <location>
        <begin position="805"/>
        <end position="862"/>
    </location>
</feature>
<evidence type="ECO:0000313" key="7">
    <source>
        <dbReference type="Ensembl" id="ENSCWAP00000026349.1"/>
    </source>
</evidence>
<feature type="domain" description="TASOR PIN" evidence="6">
    <location>
        <begin position="2330"/>
        <end position="2469"/>
    </location>
</feature>
<feature type="domain" description="Golgi associated RAB2 interactor protein-like Rab2B-binding" evidence="3">
    <location>
        <begin position="233"/>
        <end position="305"/>
    </location>
</feature>
<evidence type="ECO:0000256" key="1">
    <source>
        <dbReference type="ARBA" id="ARBA00008058"/>
    </source>
</evidence>
<feature type="domain" description="TASOR pseudo-PARP" evidence="4">
    <location>
        <begin position="692"/>
        <end position="844"/>
    </location>
</feature>
<dbReference type="InterPro" id="IPR022168">
    <property type="entry name" value="GARIL-like_Rab2B-bd"/>
</dbReference>
<feature type="domain" description="TASOR alpha/beta" evidence="5">
    <location>
        <begin position="2232"/>
        <end position="2326"/>
    </location>
</feature>
<evidence type="ECO:0000259" key="4">
    <source>
        <dbReference type="Pfam" id="PF12509"/>
    </source>
</evidence>
<dbReference type="PANTHER" id="PTHR16207">
    <property type="entry name" value="SET DOMAIN-CONTAINING PROTEIN"/>
    <property type="match status" value="1"/>
</dbReference>
<gene>
    <name evidence="7" type="primary">TASOR2</name>
</gene>
<feature type="compositionally biased region" description="Low complexity" evidence="2">
    <location>
        <begin position="1326"/>
        <end position="1344"/>
    </location>
</feature>
<evidence type="ECO:0000256" key="2">
    <source>
        <dbReference type="SAM" id="MobiDB-lite"/>
    </source>
</evidence>
<feature type="region of interest" description="Disordered" evidence="2">
    <location>
        <begin position="686"/>
        <end position="705"/>
    </location>
</feature>
<evidence type="ECO:0000259" key="5">
    <source>
        <dbReference type="Pfam" id="PF23314"/>
    </source>
</evidence>
<dbReference type="InterPro" id="IPR022188">
    <property type="entry name" value="TASOR_DUF3715"/>
</dbReference>
<dbReference type="InterPro" id="IPR056242">
    <property type="entry name" value="PIN_TASOR"/>
</dbReference>
<dbReference type="InterPro" id="IPR056243">
    <property type="entry name" value="TASOR_ab_dom"/>
</dbReference>
<feature type="compositionally biased region" description="Low complexity" evidence="2">
    <location>
        <begin position="729"/>
        <end position="738"/>
    </location>
</feature>
<reference evidence="7" key="1">
    <citation type="submission" date="2025-08" db="UniProtKB">
        <authorList>
            <consortium name="Ensembl"/>
        </authorList>
    </citation>
    <scope>IDENTIFICATION</scope>
</reference>
<feature type="domain" description="TASOR pseudo-PARP" evidence="4">
    <location>
        <begin position="996"/>
        <end position="1137"/>
    </location>
</feature>
<dbReference type="Ensembl" id="ENSCWAT00000028560.1">
    <property type="protein sequence ID" value="ENSCWAP00000026349.1"/>
    <property type="gene ID" value="ENSCWAG00000019970.1"/>
</dbReference>
<dbReference type="Pfam" id="PF24630">
    <property type="entry name" value="PIN_TASOR"/>
    <property type="match status" value="1"/>
</dbReference>
<dbReference type="PANTHER" id="PTHR16207:SF10">
    <property type="entry name" value="PROTEIN TASOR 2"/>
    <property type="match status" value="1"/>
</dbReference>
<feature type="compositionally biased region" description="Basic and acidic residues" evidence="2">
    <location>
        <begin position="1166"/>
        <end position="1177"/>
    </location>
</feature>
<dbReference type="Pfam" id="PF12509">
    <property type="entry name" value="DUF3715"/>
    <property type="match status" value="3"/>
</dbReference>
<comment type="similarity">
    <text evidence="1">Belongs to the TASOR family.</text>
</comment>
<feature type="compositionally biased region" description="Basic and acidic residues" evidence="2">
    <location>
        <begin position="2113"/>
        <end position="2127"/>
    </location>
</feature>
<reference evidence="7" key="2">
    <citation type="submission" date="2025-09" db="UniProtKB">
        <authorList>
            <consortium name="Ensembl"/>
        </authorList>
    </citation>
    <scope>IDENTIFICATION</scope>
</reference>
<accession>A0A8C4FE30</accession>
<dbReference type="GO" id="GO:0045814">
    <property type="term" value="P:negative regulation of gene expression, epigenetic"/>
    <property type="evidence" value="ECO:0007669"/>
    <property type="project" value="InterPro"/>
</dbReference>
<dbReference type="Pfam" id="PF12480">
    <property type="entry name" value="GARIL_Rab2_bd"/>
    <property type="match status" value="1"/>
</dbReference>
<feature type="region of interest" description="Disordered" evidence="2">
    <location>
        <begin position="1567"/>
        <end position="1687"/>
    </location>
</feature>
<evidence type="ECO:0000313" key="8">
    <source>
        <dbReference type="Proteomes" id="UP000694540"/>
    </source>
</evidence>
<feature type="compositionally biased region" description="Low complexity" evidence="2">
    <location>
        <begin position="1607"/>
        <end position="1616"/>
    </location>
</feature>
<feature type="region of interest" description="Disordered" evidence="2">
    <location>
        <begin position="445"/>
        <end position="465"/>
    </location>
</feature>
<feature type="region of interest" description="Disordered" evidence="2">
    <location>
        <begin position="557"/>
        <end position="660"/>
    </location>
</feature>
<feature type="compositionally biased region" description="Polar residues" evidence="2">
    <location>
        <begin position="1857"/>
        <end position="1877"/>
    </location>
</feature>
<proteinExistence type="inferred from homology"/>
<feature type="region of interest" description="Disordered" evidence="2">
    <location>
        <begin position="1210"/>
        <end position="1284"/>
    </location>
</feature>
<feature type="domain" description="TASOR pseudo-PARP" evidence="4">
    <location>
        <begin position="58"/>
        <end position="124"/>
    </location>
</feature>
<dbReference type="Pfam" id="PF23314">
    <property type="entry name" value="TASOR_alpha-beta"/>
    <property type="match status" value="1"/>
</dbReference>
<protein>
    <submittedName>
        <fullName evidence="7">Transcription activation suppressor family member 2</fullName>
    </submittedName>
</protein>
<name>A0A8C4FE30_9CETA</name>
<feature type="compositionally biased region" description="Basic and acidic residues" evidence="2">
    <location>
        <begin position="739"/>
        <end position="753"/>
    </location>
</feature>
<dbReference type="GO" id="GO:0005654">
    <property type="term" value="C:nucleoplasm"/>
    <property type="evidence" value="ECO:0007669"/>
    <property type="project" value="Ensembl"/>
</dbReference>
<sequence length="2479" mass="266863">MSTKLFTKKKKQVTILKKNFKQLMGFFCLKLKIRQSWYVSVDSVLAAVLSPLWVTQGKGKVKFVSENYTSNYTSPSSGYDCHVAVNTHKVSHRTSHFRTFELSQYYLYELSGNTVIERPRQICPYVIVAFQYREPRKMAAPAHIPKSLLELKENVFISPWKGKLIIQGYLLCDITLWSSYGTGVPTQIPHELDFRYVMKVSSLKKRLPEAAFRKQDYLEHKVCCQDMCFNMYEVELSNKQGGGIDKLTEYIKKEQLAIIKCLEDREFFILFTSSALIAETSLGEERADLQGLHLFHSSAPAGLKDLKVEDDFSLKVIPILPALNCALLEAKKSLTEKETCLNKSVTHNFQELYKADKRASLTAVSQGGVKETAFFGRASSDFDLVPPAERCPQRCLTQLKSYFSDPSGYALDVSAALGLLAERPQSPCISDGICDAGFSLAVTPDPEFHDSETEVREETETEKNPEEMFKAGQGAVVLLRPASSLRAQPKRKASALPAVRSGRVSLCHPFPKRAPAGAGKGPGSPTTLQLVRGQFPQKRKRGAEVLAAQFVQTAKLDGESQDAPISTDVPVATNAKRARRREGCPVTDVPRAKPPVKKSPQKQRVSLVKGSQNPRIRRQPQPAKEETASQLQSEISDGRDDDSSINSAQPETISVAQKEPPEDCIVNCDSRALNMLADLALSAATSTTPASEPGNFPCSSESPHSDVLLSKELSLHSTSDHEYHRGVKSQKGGPSSKPSSDKSDSTAEPRLSPEEESSVPGSQAPVEAPLALAEEALESSDSSQSSFVAVEHSYALLLAERSRRHLQQRGAPGPAFAKSGSKGPEAGTPVGKVVPFRHQHSASPLQKRPQDPALRRRGRLPPSGLQDLPCAHTVFSYDGSFRVTFRCEADYVFSLDSKYTNNPLEKTVVRALHGPWNTDLPDNVEEVKLLLHMWVALFYSNQSHVMRSSRKVVEHSNPAKYVSINSTLDSLEVSELEEASGMEARLDPPMETGDAPRGRPARVALPSADSLLPLMKPPPQRGLELWVHSEQREIFAAESHPEAPEGQNFICSCDSEIIGEKAEPESSDKLETSNLVLSRIASTQTNGPSIPGEDKSFEPLDGTRVTYSDAPTQTTLTRTSDGTGSPSVICRKSVYSALESRVDLFHSKRQTKPGALQGLIQHSSPVHKERQPSLERQDDTAYVMVNLEPVSLTFEKNAYVQIQTEAVNRADPPAALNRQGPPATELSRAAPTSEKARGPGNAPSPAVAGRKGAKHPRAPSLVEEPRCLQRGEPAAGPPPDGPAVMEAAASLTSAHASPREEMQLSQGLVLQTQSLFSISSEEVTEPARAAEAGPSAASAPLGRGDSLGCAPSGRAPGGSAELRSSRTGLNSENVRRDSRTAAFTRQAGLGSSEDDSDLDLTVTIPPPASPRDEGPAGATEQRPEAPGPHLELWKPAGEGVRPADVPRGAHGEVGPAADTSVSLLDGGERRGGAVQAAALALSRGAGALEAAEEARVASHFPFGSLIEEVSPASSPDPQVPGEDTPTARAVSSCGFRLCDAQCESSGAVAQTESAGVAVTGKGNSCVGPAPPAGEDGLTRAQHMQPSAETPLVLRRRPERGDRHRALPGEAPEEAVPGGRGEGPPVREEAPSGDAKLKRPASAARRRDAPGGPVTPGSPLQPAGAGDRSPHLSPLVCDSREPLRGPGQVLQGQPFADALVSAAAPADARQAFGEQAGPGGLPEGPLSGDVRTDERCYILVKSLRSSSVDGADGPRGLVRAEHPRPGLSSGGTALACRAGPRDAGTGGQAQETSVVAEAREKTADLAAAGGRRSPPCPPEGKHGSSHALQDGPASGSRAPLGGGPFATCLQADPYPDTAATSQSVRQEPSASSVPTSRTPLVGGVSDGAGEAPGAERDAATLGLSVSSDICYEPLSGDSDQDSFGDCGNPRLDAHDSCTLQWSRAREKGVSEDGYDPLLGLSSSDDDDWGRCGWRAPAVVQIRDLRGVLRPYANFPVTRELSPAASPRRRRSSAARGGSLSLRPDARPGAVDLTRSTLDLEYLRFAHRLKQVVSSRGARPAAPAFPRARPLQLAGGVRPAAASPPASRSRSPLMVTVMHADPGAPGWPAGGHTPHRGDRPSSSWKERGAHGGSRLPNSSRSHAAARHLNKLKYNSPLKDSRSDISLILSEYAEFDKVMLSGSRAAFRGAEPSEAAARAPGLLDPRPASYEDLVTDLCTSLRVRLDRVVKEACTRTFLFHLVETEDKPFFVRTKSILRKGGHTEIEPQRFCQAFHREDDTLVVIIRNEDISSHLHQIPSLLRLKRLPGVLFAGVDSPEDVLHHTHQDLLRAGGFVVSDGRTLETSTLVQLKEIVKILEKLNANGRWKWLLHYREMKKLKEDVRVDSTAYKKNLILKSYQSADIIELLHYHQCDSRSPTKAEHLKCLLNLQTQHVQARFAVFLTEKPVVSREVFEDSGILVTDVNDFIENIQKVAAPFRSSYW</sequence>
<evidence type="ECO:0000259" key="3">
    <source>
        <dbReference type="Pfam" id="PF12480"/>
    </source>
</evidence>
<feature type="compositionally biased region" description="Polar residues" evidence="2">
    <location>
        <begin position="644"/>
        <end position="655"/>
    </location>
</feature>
<feature type="region of interest" description="Disordered" evidence="2">
    <location>
        <begin position="1321"/>
        <end position="1459"/>
    </location>
</feature>
<dbReference type="InterPro" id="IPR046432">
    <property type="entry name" value="TASOR"/>
</dbReference>
<feature type="region of interest" description="Disordered" evidence="2">
    <location>
        <begin position="718"/>
        <end position="764"/>
    </location>
</feature>
<feature type="region of interest" description="Disordered" evidence="2">
    <location>
        <begin position="979"/>
        <end position="1000"/>
    </location>
</feature>
<keyword evidence="8" id="KW-1185">Reference proteome</keyword>
<dbReference type="Proteomes" id="UP000694540">
    <property type="component" value="Unplaced"/>
</dbReference>
<feature type="region of interest" description="Disordered" evidence="2">
    <location>
        <begin position="2096"/>
        <end position="2141"/>
    </location>
</feature>
<evidence type="ECO:0000259" key="6">
    <source>
        <dbReference type="Pfam" id="PF24630"/>
    </source>
</evidence>
<feature type="region of interest" description="Disordered" evidence="2">
    <location>
        <begin position="1999"/>
        <end position="2027"/>
    </location>
</feature>
<feature type="region of interest" description="Disordered" evidence="2">
    <location>
        <begin position="1747"/>
        <end position="1894"/>
    </location>
</feature>